<feature type="coiled-coil region" evidence="2">
    <location>
        <begin position="16"/>
        <end position="43"/>
    </location>
</feature>
<feature type="compositionally biased region" description="Polar residues" evidence="3">
    <location>
        <begin position="976"/>
        <end position="987"/>
    </location>
</feature>
<dbReference type="GO" id="GO:0005930">
    <property type="term" value="C:axoneme"/>
    <property type="evidence" value="ECO:0007669"/>
    <property type="project" value="TreeGrafter"/>
</dbReference>
<evidence type="ECO:0000313" key="5">
    <source>
        <dbReference type="EMBL" id="CAD8477416.1"/>
    </source>
</evidence>
<dbReference type="AlphaFoldDB" id="A0A7S0HHK2"/>
<name>A0A7S0HHK2_9CRYP</name>
<dbReference type="InterPro" id="IPR031826">
    <property type="entry name" value="IC97/Casc1_N"/>
</dbReference>
<dbReference type="Pfam" id="PF15927">
    <property type="entry name" value="Casc1_N"/>
    <property type="match status" value="1"/>
</dbReference>
<dbReference type="EMBL" id="HBEO01009743">
    <property type="protein sequence ID" value="CAD8477416.1"/>
    <property type="molecule type" value="Transcribed_RNA"/>
</dbReference>
<evidence type="ECO:0000256" key="1">
    <source>
        <dbReference type="ARBA" id="ARBA00024332"/>
    </source>
</evidence>
<evidence type="ECO:0000259" key="4">
    <source>
        <dbReference type="Pfam" id="PF15927"/>
    </source>
</evidence>
<protein>
    <recommendedName>
        <fullName evidence="4">IC97/Casc1 N-terminal domain-containing protein</fullName>
    </recommendedName>
</protein>
<feature type="domain" description="IC97/Casc1 N-terminal" evidence="4">
    <location>
        <begin position="100"/>
        <end position="239"/>
    </location>
</feature>
<feature type="compositionally biased region" description="Basic and acidic residues" evidence="3">
    <location>
        <begin position="943"/>
        <end position="961"/>
    </location>
</feature>
<dbReference type="InterPro" id="IPR023247">
    <property type="entry name" value="IC97/Dnai7-like"/>
</dbReference>
<feature type="region of interest" description="Disordered" evidence="3">
    <location>
        <begin position="558"/>
        <end position="623"/>
    </location>
</feature>
<feature type="compositionally biased region" description="Basic and acidic residues" evidence="3">
    <location>
        <begin position="569"/>
        <end position="589"/>
    </location>
</feature>
<gene>
    <name evidence="5" type="ORF">HPHI1048_LOCUS6844</name>
</gene>
<feature type="region of interest" description="Disordered" evidence="3">
    <location>
        <begin position="407"/>
        <end position="430"/>
    </location>
</feature>
<dbReference type="PANTHER" id="PTHR20929">
    <property type="entry name" value="LUNG ADENOMA SUSCEPTIBILITY 1-RELATED"/>
    <property type="match status" value="1"/>
</dbReference>
<evidence type="ECO:0000256" key="2">
    <source>
        <dbReference type="SAM" id="Coils"/>
    </source>
</evidence>
<organism evidence="5">
    <name type="scientific">Hanusia phi</name>
    <dbReference type="NCBI Taxonomy" id="3032"/>
    <lineage>
        <taxon>Eukaryota</taxon>
        <taxon>Cryptophyceae</taxon>
        <taxon>Pyrenomonadales</taxon>
        <taxon>Geminigeraceae</taxon>
        <taxon>Hanusia</taxon>
    </lineage>
</organism>
<accession>A0A7S0HHK2</accession>
<dbReference type="GO" id="GO:0048487">
    <property type="term" value="F:beta-tubulin binding"/>
    <property type="evidence" value="ECO:0007669"/>
    <property type="project" value="TreeGrafter"/>
</dbReference>
<proteinExistence type="inferred from homology"/>
<comment type="similarity">
    <text evidence="1">Belongs to the DNAI7 family.</text>
</comment>
<dbReference type="GO" id="GO:0008017">
    <property type="term" value="F:microtubule binding"/>
    <property type="evidence" value="ECO:0007669"/>
    <property type="project" value="TreeGrafter"/>
</dbReference>
<feature type="region of interest" description="Disordered" evidence="3">
    <location>
        <begin position="943"/>
        <end position="987"/>
    </location>
</feature>
<evidence type="ECO:0000256" key="3">
    <source>
        <dbReference type="SAM" id="MobiDB-lite"/>
    </source>
</evidence>
<keyword evidence="2" id="KW-0175">Coiled coil</keyword>
<dbReference type="PANTHER" id="PTHR20929:SF11">
    <property type="entry name" value="DYNEIN AXONEMAL INTERMEDIATE CHAIN 7"/>
    <property type="match status" value="1"/>
</dbReference>
<reference evidence="5" key="1">
    <citation type="submission" date="2021-01" db="EMBL/GenBank/DDBJ databases">
        <authorList>
            <person name="Corre E."/>
            <person name="Pelletier E."/>
            <person name="Niang G."/>
            <person name="Scheremetjew M."/>
            <person name="Finn R."/>
            <person name="Kale V."/>
            <person name="Holt S."/>
            <person name="Cochrane G."/>
            <person name="Meng A."/>
            <person name="Brown T."/>
            <person name="Cohen L."/>
        </authorList>
    </citation>
    <scope>NUCLEOTIDE SEQUENCE</scope>
    <source>
        <strain evidence="5">CCMP325</strain>
    </source>
</reference>
<feature type="region of interest" description="Disordered" evidence="3">
    <location>
        <begin position="835"/>
        <end position="863"/>
    </location>
</feature>
<feature type="compositionally biased region" description="Basic and acidic residues" evidence="3">
    <location>
        <begin position="599"/>
        <end position="623"/>
    </location>
</feature>
<sequence>MPPKAPEGKSNPKKKAEELQLLLDRVEKMINKANANIDISKTERNLMLMKDSLSTLESAQELLSSNPIKLPVKEKKKKIQPLQSSIDLIKHDFTQAIEDEEKMRKMEAVQEWTSVEIGQNLNERSIVNNILSSMKEKLKEEYKKRDEELDWRLWISCNHLPDPRSEIDLNDFINDWEKDQATSEFSILAEEVDSSFEVIKQCLQLLASEQLEVCKLTRTKLLMLQENEMKNMLKDLLHGSHLLRVLKRDDDGGSTRTEGLRIHKGMLLEYYQRPEKLLYTQEEGEEERVSFDGRMCKNERIHMLDQNIKRTKVIGLQKLDTMTMEVLLHPQNYMTTEDSRFWEEKKHLALCIWVNLTKNLRLKEIEFPVRNLRISIPQNLIMKSIALRAIFIENFELVHLTSSSSFSKNSLPPEPQLAPQTHLDGLADPPETQLEEGWQRWEEDGMEEVEDAVVGGVVMVQCLNLPREPKKVGTWSMREEVEGGSGKAEEMPYPSIDPYTGQVERLPAISISFLLPTSCIVIDPLNIFISRWDHHKGKWTKDGISDVRVEVVVGDAIGQGREEEDETSTEQRVEIVKETQEEREVKAEEDREEEEEEEERIRQEDQEEVNRKAPEQEEESRRDISYQVSFSTLYLAPLAVMQKRIACFPLKSWRIRPLQQDVSLLSLITHSDWRLNIRVASSGCNFVQPAPPALGHMLGEEMRAMDLLRSLERKGISLMPRDEDYRRIMKDRWHPPLLLPAHPPKEAELEAMVCRDMMMMASTHVMEKSSFNKFASAQQVVVAFRRAEEEVEEMSSTGIEKQEKWTHAMWRKKPFPHCCIGFPLSEEAARAASNEAAARRPLRATPSSNRMLKRRSSVGSMKSLEDKSASSLEVVEPVWRPPPVEFMHTTDSSLSLLASGTDKNVFDRPHLVQPLHADELQSFLLLLRPFSFDMFDAVEIKQDTETSEDNKQENPVIHEGDVNQQNTKENVMENRPSFTTRPKTSKT</sequence>